<feature type="compositionally biased region" description="Polar residues" evidence="4">
    <location>
        <begin position="338"/>
        <end position="361"/>
    </location>
</feature>
<proteinExistence type="inferred from homology"/>
<dbReference type="Gene3D" id="2.120.10.30">
    <property type="entry name" value="TolB, C-terminal domain"/>
    <property type="match status" value="1"/>
</dbReference>
<name>A0A8S1D264_9INSE</name>
<evidence type="ECO:0008006" key="8">
    <source>
        <dbReference type="Google" id="ProtNLM"/>
    </source>
</evidence>
<dbReference type="PANTHER" id="PTHR10009:SF18">
    <property type="entry name" value="PROTEIN YELLOW-LIKE PROTEIN"/>
    <property type="match status" value="1"/>
</dbReference>
<keyword evidence="5" id="KW-1133">Transmembrane helix</keyword>
<dbReference type="InterPro" id="IPR017996">
    <property type="entry name" value="MRJP/yellow-related"/>
</dbReference>
<evidence type="ECO:0000256" key="3">
    <source>
        <dbReference type="ARBA" id="ARBA00022525"/>
    </source>
</evidence>
<keyword evidence="3" id="KW-0964">Secreted</keyword>
<dbReference type="EMBL" id="CADEPI010000140">
    <property type="protein sequence ID" value="CAB3377162.1"/>
    <property type="molecule type" value="Genomic_DNA"/>
</dbReference>
<feature type="region of interest" description="Disordered" evidence="4">
    <location>
        <begin position="327"/>
        <end position="361"/>
    </location>
</feature>
<organism evidence="6 7">
    <name type="scientific">Cloeon dipterum</name>
    <dbReference type="NCBI Taxonomy" id="197152"/>
    <lineage>
        <taxon>Eukaryota</taxon>
        <taxon>Metazoa</taxon>
        <taxon>Ecdysozoa</taxon>
        <taxon>Arthropoda</taxon>
        <taxon>Hexapoda</taxon>
        <taxon>Insecta</taxon>
        <taxon>Pterygota</taxon>
        <taxon>Palaeoptera</taxon>
        <taxon>Ephemeroptera</taxon>
        <taxon>Pisciforma</taxon>
        <taxon>Baetidae</taxon>
        <taxon>Cloeon</taxon>
    </lineage>
</organism>
<dbReference type="InterPro" id="IPR011042">
    <property type="entry name" value="6-blade_b-propeller_TolB-like"/>
</dbReference>
<evidence type="ECO:0000256" key="1">
    <source>
        <dbReference type="ARBA" id="ARBA00004613"/>
    </source>
</evidence>
<dbReference type="AlphaFoldDB" id="A0A8S1D264"/>
<dbReference type="Proteomes" id="UP000494165">
    <property type="component" value="Unassembled WGS sequence"/>
</dbReference>
<dbReference type="OrthoDB" id="6583604at2759"/>
<comment type="caution">
    <text evidence="6">The sequence shown here is derived from an EMBL/GenBank/DDBJ whole genome shotgun (WGS) entry which is preliminary data.</text>
</comment>
<reference evidence="6 7" key="1">
    <citation type="submission" date="2020-04" db="EMBL/GenBank/DDBJ databases">
        <authorList>
            <person name="Alioto T."/>
            <person name="Alioto T."/>
            <person name="Gomez Garrido J."/>
        </authorList>
    </citation>
    <scope>NUCLEOTIDE SEQUENCE [LARGE SCALE GENOMIC DNA]</scope>
</reference>
<gene>
    <name evidence="6" type="ORF">CLODIP_2_CD12355</name>
</gene>
<dbReference type="SUPFAM" id="SSF63829">
    <property type="entry name" value="Calcium-dependent phosphotriesterase"/>
    <property type="match status" value="1"/>
</dbReference>
<keyword evidence="7" id="KW-1185">Reference proteome</keyword>
<feature type="transmembrane region" description="Helical" evidence="5">
    <location>
        <begin position="371"/>
        <end position="395"/>
    </location>
</feature>
<comment type="similarity">
    <text evidence="2">Belongs to the major royal jelly protein family.</text>
</comment>
<evidence type="ECO:0000313" key="7">
    <source>
        <dbReference type="Proteomes" id="UP000494165"/>
    </source>
</evidence>
<feature type="transmembrane region" description="Helical" evidence="5">
    <location>
        <begin position="542"/>
        <end position="561"/>
    </location>
</feature>
<feature type="region of interest" description="Disordered" evidence="4">
    <location>
        <begin position="516"/>
        <end position="537"/>
    </location>
</feature>
<keyword evidence="5" id="KW-0812">Transmembrane</keyword>
<keyword evidence="5" id="KW-0472">Membrane</keyword>
<protein>
    <recommendedName>
        <fullName evidence="8">Bee-milk protein</fullName>
    </recommendedName>
</protein>
<dbReference type="Pfam" id="PF03022">
    <property type="entry name" value="MRJP"/>
    <property type="match status" value="2"/>
</dbReference>
<feature type="compositionally biased region" description="Low complexity" evidence="4">
    <location>
        <begin position="327"/>
        <end position="337"/>
    </location>
</feature>
<accession>A0A8S1D264</accession>
<dbReference type="PANTHER" id="PTHR10009">
    <property type="entry name" value="PROTEIN YELLOW-RELATED"/>
    <property type="match status" value="1"/>
</dbReference>
<sequence length="627" mass="70067">MDYEWPSEESRTNALKDGTFKPEKIEPIFMAVYGTTIFLSLDKVDGIPVTLVSLSTSSESPAPPKLIPFPSWDKHRKGNCNNIEEARGLHVDLVRKKLWILDSGSANCKSKLLAIDWTNKHSSIINRFPLTDLPITFNYKSHDLVLDETPCETLAYFTYWGEDFIGVYSLERHQFWVVETENYFYSIAHSPKEEPKKLYLGDWKSNELFSIPVTALRFGNRKAYTKLIGKWTGKPYTMLIDNHGTLYAAFWGNNQILSWNTSQPFEVQRFHEVGNLTTVNRRFTFALDSSGTIWMTEVNNTANKPRYKLLKASVGASSATPAIPITTTISSKTKPTPGNLNIPTKTKSSTPAKENATTQAQESSILNENRIIIISLICSNVFIVVFSSLIILWLIPMTQKRNNSLPRNTSEEQEMSVFCDVGPSELQLEEVTQPCPFRLVPTSSRFVSAHDLSESEACEAENARERISSHVGDLNAIWPITFALDSSGTLWITVAVGAKPYISDCPTTDVSTFPSPTAKPNCSCNGESSTGKMQTDKSTNPALTGSLAFFLVLSCIVNLWLTLRMRKEQRNAGAVEMEMPSVPNPVSPAADLRGELVAPQRHSTLCDRAVQFRPSFYPANKKKPFKS</sequence>
<evidence type="ECO:0000256" key="5">
    <source>
        <dbReference type="SAM" id="Phobius"/>
    </source>
</evidence>
<evidence type="ECO:0000313" key="6">
    <source>
        <dbReference type="EMBL" id="CAB3377162.1"/>
    </source>
</evidence>
<comment type="subcellular location">
    <subcellularLocation>
        <location evidence="1">Secreted</location>
    </subcellularLocation>
</comment>
<evidence type="ECO:0000256" key="4">
    <source>
        <dbReference type="SAM" id="MobiDB-lite"/>
    </source>
</evidence>
<evidence type="ECO:0000256" key="2">
    <source>
        <dbReference type="ARBA" id="ARBA00009127"/>
    </source>
</evidence>
<dbReference type="GO" id="GO:0005576">
    <property type="term" value="C:extracellular region"/>
    <property type="evidence" value="ECO:0007669"/>
    <property type="project" value="UniProtKB-SubCell"/>
</dbReference>